<feature type="transmembrane region" description="Helical" evidence="7">
    <location>
        <begin position="97"/>
        <end position="116"/>
    </location>
</feature>
<comment type="caution">
    <text evidence="10">The sequence shown here is derived from an EMBL/GenBank/DDBJ whole genome shotgun (WGS) entry which is preliminary data.</text>
</comment>
<evidence type="ECO:0000259" key="9">
    <source>
        <dbReference type="Pfam" id="PF25179"/>
    </source>
</evidence>
<keyword evidence="4" id="KW-0256">Endoplasmic reticulum</keyword>
<feature type="transmembrane region" description="Helical" evidence="7">
    <location>
        <begin position="289"/>
        <end position="310"/>
    </location>
</feature>
<gene>
    <name evidence="10" type="ORF">AB0L16_18690</name>
</gene>
<dbReference type="Pfam" id="PF25179">
    <property type="entry name" value="LMF1_C"/>
    <property type="match status" value="1"/>
</dbReference>
<dbReference type="PANTHER" id="PTHR14463:SF10">
    <property type="entry name" value="LIPASE MATURATION FACTOR 1"/>
    <property type="match status" value="1"/>
</dbReference>
<proteinExistence type="inferred from homology"/>
<feature type="domain" description="Lipase maturation factor 1/2 N-terminal" evidence="8">
    <location>
        <begin position="121"/>
        <end position="272"/>
    </location>
</feature>
<feature type="domain" description="Lipase maturation factor 1/2 C-terminal" evidence="9">
    <location>
        <begin position="329"/>
        <end position="469"/>
    </location>
</feature>
<keyword evidence="11" id="KW-1185">Reference proteome</keyword>
<dbReference type="Proteomes" id="UP001552594">
    <property type="component" value="Unassembled WGS sequence"/>
</dbReference>
<dbReference type="Pfam" id="PF06762">
    <property type="entry name" value="LMF1"/>
    <property type="match status" value="1"/>
</dbReference>
<evidence type="ECO:0000259" key="8">
    <source>
        <dbReference type="Pfam" id="PF06762"/>
    </source>
</evidence>
<evidence type="ECO:0000313" key="10">
    <source>
        <dbReference type="EMBL" id="MEV5508470.1"/>
    </source>
</evidence>
<feature type="transmembrane region" description="Helical" evidence="7">
    <location>
        <begin position="231"/>
        <end position="248"/>
    </location>
</feature>
<protein>
    <submittedName>
        <fullName evidence="10">Lipase maturation factor family protein</fullName>
    </submittedName>
</protein>
<name>A0ABV3K0C7_STRON</name>
<dbReference type="InterPro" id="IPR009613">
    <property type="entry name" value="LMF"/>
</dbReference>
<accession>A0ABV3K0C7</accession>
<evidence type="ECO:0000256" key="7">
    <source>
        <dbReference type="SAM" id="Phobius"/>
    </source>
</evidence>
<feature type="transmembrane region" description="Helical" evidence="7">
    <location>
        <begin position="71"/>
        <end position="91"/>
    </location>
</feature>
<organism evidence="10 11">
    <name type="scientific">Streptomyces orinoci</name>
    <name type="common">Streptoverticillium orinoci</name>
    <dbReference type="NCBI Taxonomy" id="67339"/>
    <lineage>
        <taxon>Bacteria</taxon>
        <taxon>Bacillati</taxon>
        <taxon>Actinomycetota</taxon>
        <taxon>Actinomycetes</taxon>
        <taxon>Kitasatosporales</taxon>
        <taxon>Streptomycetaceae</taxon>
        <taxon>Streptomyces</taxon>
    </lineage>
</organism>
<feature type="transmembrane region" description="Helical" evidence="7">
    <location>
        <begin position="255"/>
        <end position="277"/>
    </location>
</feature>
<evidence type="ECO:0000256" key="5">
    <source>
        <dbReference type="ARBA" id="ARBA00022989"/>
    </source>
</evidence>
<dbReference type="RefSeq" id="WP_109278088.1">
    <property type="nucleotide sequence ID" value="NZ_JBFAUK010000014.1"/>
</dbReference>
<feature type="transmembrane region" description="Helical" evidence="7">
    <location>
        <begin position="20"/>
        <end position="39"/>
    </location>
</feature>
<dbReference type="EMBL" id="JBFAUK010000014">
    <property type="protein sequence ID" value="MEV5508470.1"/>
    <property type="molecule type" value="Genomic_DNA"/>
</dbReference>
<keyword evidence="6 7" id="KW-0472">Membrane</keyword>
<evidence type="ECO:0000256" key="4">
    <source>
        <dbReference type="ARBA" id="ARBA00022824"/>
    </source>
</evidence>
<keyword evidence="5 7" id="KW-1133">Transmembrane helix</keyword>
<dbReference type="InterPro" id="IPR057434">
    <property type="entry name" value="LMF1/2_N"/>
</dbReference>
<comment type="similarity">
    <text evidence="2">Belongs to the lipase maturation factor family.</text>
</comment>
<evidence type="ECO:0000256" key="6">
    <source>
        <dbReference type="ARBA" id="ARBA00023136"/>
    </source>
</evidence>
<reference evidence="10 11" key="1">
    <citation type="submission" date="2024-06" db="EMBL/GenBank/DDBJ databases">
        <title>The Natural Products Discovery Center: Release of the First 8490 Sequenced Strains for Exploring Actinobacteria Biosynthetic Diversity.</title>
        <authorList>
            <person name="Kalkreuter E."/>
            <person name="Kautsar S.A."/>
            <person name="Yang D."/>
            <person name="Bader C.D."/>
            <person name="Teijaro C.N."/>
            <person name="Fluegel L."/>
            <person name="Davis C.M."/>
            <person name="Simpson J.R."/>
            <person name="Lauterbach L."/>
            <person name="Steele A.D."/>
            <person name="Gui C."/>
            <person name="Meng S."/>
            <person name="Li G."/>
            <person name="Viehrig K."/>
            <person name="Ye F."/>
            <person name="Su P."/>
            <person name="Kiefer A.F."/>
            <person name="Nichols A."/>
            <person name="Cepeda A.J."/>
            <person name="Yan W."/>
            <person name="Fan B."/>
            <person name="Jiang Y."/>
            <person name="Adhikari A."/>
            <person name="Zheng C.-J."/>
            <person name="Schuster L."/>
            <person name="Cowan T.M."/>
            <person name="Smanski M.J."/>
            <person name="Chevrette M.G."/>
            <person name="De Carvalho L.P.S."/>
            <person name="Shen B."/>
        </authorList>
    </citation>
    <scope>NUCLEOTIDE SEQUENCE [LARGE SCALE GENOMIC DNA]</scope>
    <source>
        <strain evidence="10 11">NPDC052347</strain>
    </source>
</reference>
<comment type="subcellular location">
    <subcellularLocation>
        <location evidence="1">Endoplasmic reticulum membrane</location>
        <topology evidence="1">Multi-pass membrane protein</topology>
    </subcellularLocation>
</comment>
<keyword evidence="3 7" id="KW-0812">Transmembrane</keyword>
<evidence type="ECO:0000313" key="11">
    <source>
        <dbReference type="Proteomes" id="UP001552594"/>
    </source>
</evidence>
<feature type="transmembrane region" description="Helical" evidence="7">
    <location>
        <begin position="128"/>
        <end position="154"/>
    </location>
</feature>
<dbReference type="InterPro" id="IPR057433">
    <property type="entry name" value="LMF1/2_C"/>
</dbReference>
<evidence type="ECO:0000256" key="1">
    <source>
        <dbReference type="ARBA" id="ARBA00004477"/>
    </source>
</evidence>
<evidence type="ECO:0000256" key="2">
    <source>
        <dbReference type="ARBA" id="ARBA00005512"/>
    </source>
</evidence>
<evidence type="ECO:0000256" key="3">
    <source>
        <dbReference type="ARBA" id="ARBA00022692"/>
    </source>
</evidence>
<sequence length="475" mass="54316">MEWFTGSGYWLSRLVLQRALAVIYLVGFLSAALQFRALIGERGMLPVPRFTAYVPARRAPSLFQLRYSDRFFALCAWGGALLSAAVVAGAADQVPLGAAMAMWAVLWGLYLSIVNVGQTWYAFGWESLLLEAGFLAVFLGNARTGPPVLVLWLMRWLLFRVEFGAGLIKIRGDRCWRDLTCLYYHHETQPMPGPLSWFFHRLPRPLHRVETAANHFAQLVVPFALFAPQPAASVAAGLIVLTQLWLVASGNFSWLNWLAIVLALAAVDDTAWAGLLGLPRHHPLPGPPVWYQVLVLAATVLVVVLSWWPVRNMVSAQQRMNMSFNPFHLVNTYGAFGSVNRERYEVVIEGTDDERLTEQTQWREYEFHGKPGDPRRLPRQFAPYHLRLDWLMWFAAISPGYARDWFGPLIERLLTGDRDTLRLLRHNPFPGAPPTHVRARLYHYRFTTWRELRTTGAWWHRTLHREFLPPAALRR</sequence>
<dbReference type="PANTHER" id="PTHR14463">
    <property type="entry name" value="LIPASE MATURATION FACTOR"/>
    <property type="match status" value="1"/>
</dbReference>